<dbReference type="Gene3D" id="2.60.220.30">
    <property type="match status" value="1"/>
</dbReference>
<gene>
    <name evidence="4 5" type="primary">LOC110975011</name>
</gene>
<dbReference type="AlphaFoldDB" id="A0A8B7XRD5"/>
<dbReference type="InterPro" id="IPR011029">
    <property type="entry name" value="DEATH-like_dom_sf"/>
</dbReference>
<dbReference type="PANTHER" id="PTHR12582">
    <property type="entry name" value="NETRIN RECEPTOR UNC5"/>
    <property type="match status" value="1"/>
</dbReference>
<reference evidence="4 5" key="1">
    <citation type="submission" date="2025-04" db="UniProtKB">
        <authorList>
            <consortium name="RefSeq"/>
        </authorList>
    </citation>
    <scope>IDENTIFICATION</scope>
</reference>
<protein>
    <submittedName>
        <fullName evidence="4 5">Uncharacterized protein LOC110975011 isoform X1</fullName>
    </submittedName>
</protein>
<dbReference type="InterPro" id="IPR000488">
    <property type="entry name" value="Death_dom"/>
</dbReference>
<evidence type="ECO:0000259" key="2">
    <source>
        <dbReference type="PROSITE" id="PS51145"/>
    </source>
</evidence>
<name>A0A8B7XRD5_ACAPL</name>
<dbReference type="PROSITE" id="PS50017">
    <property type="entry name" value="DEATH_DOMAIN"/>
    <property type="match status" value="1"/>
</dbReference>
<dbReference type="Proteomes" id="UP000694845">
    <property type="component" value="Unplaced"/>
</dbReference>
<dbReference type="OrthoDB" id="9417953at2759"/>
<dbReference type="InterPro" id="IPR037936">
    <property type="entry name" value="UNC5A-D"/>
</dbReference>
<dbReference type="InterPro" id="IPR000906">
    <property type="entry name" value="ZU5_dom"/>
</dbReference>
<dbReference type="GeneID" id="110975011"/>
<evidence type="ECO:0000313" key="4">
    <source>
        <dbReference type="RefSeq" id="XP_022082751.1"/>
    </source>
</evidence>
<dbReference type="GO" id="GO:0016020">
    <property type="term" value="C:membrane"/>
    <property type="evidence" value="ECO:0007669"/>
    <property type="project" value="InterPro"/>
</dbReference>
<dbReference type="Gene3D" id="1.10.533.10">
    <property type="entry name" value="Death Domain, Fas"/>
    <property type="match status" value="1"/>
</dbReference>
<evidence type="ECO:0000313" key="3">
    <source>
        <dbReference type="Proteomes" id="UP000694845"/>
    </source>
</evidence>
<evidence type="ECO:0000259" key="1">
    <source>
        <dbReference type="PROSITE" id="PS50017"/>
    </source>
</evidence>
<evidence type="ECO:0000313" key="5">
    <source>
        <dbReference type="RefSeq" id="XP_022082752.1"/>
    </source>
</evidence>
<dbReference type="KEGG" id="aplc:110975011"/>
<dbReference type="RefSeq" id="XP_022082751.1">
    <property type="nucleotide sequence ID" value="XM_022227059.1"/>
</dbReference>
<dbReference type="Pfam" id="PF00531">
    <property type="entry name" value="Death"/>
    <property type="match status" value="1"/>
</dbReference>
<dbReference type="OMA" id="REVCIPR"/>
<dbReference type="PROSITE" id="PS51145">
    <property type="entry name" value="ZU5"/>
    <property type="match status" value="1"/>
</dbReference>
<accession>A0A8B7XRD5</accession>
<feature type="domain" description="ZU5" evidence="2">
    <location>
        <begin position="1"/>
        <end position="186"/>
    </location>
</feature>
<sequence length="487" mass="54718">MIGRFGPEGGILSCEDSDVILEIPQGAIPAEHQEQLIIARISLCPHSIGPKIRDPSALWLTPLVEMESPGLEKFTRDVKIRLPHRARLQPGWTFIVHFTDPTADTNDVSLSDPTPTTSSQDPEATAFLRGEDANAKSKWGWVEKRWHSGKADRHSRDSSRVNFKVDEKYINISTSHFSEYVCTGCNEKHPLNLEVVVYWKHFKVEGHQQMDLNVYIIDTIKDTRKANVEKNERASKCVGAQSGMTGYFPLKLEYKSGEPSWLAIQVDKESMGADWKWMLQTFQGLHPAQRVMSVESVIRCCCSPLLSAREMFSFHPKNLDNGEFLTFFQAMVRIKNTMPEADLVTPILVTAPLSKRPTQISKNNNNMPMSIEDIITDDHVEFISGLLPYDKWRPLYRKLMGKGAKNGIDHIVESNPHDPREQIHCALSGWKMSRGREATVEILLAALGSLGLQDVADDLQLFGAEEVTSNELPATSNAGPVFMESHL</sequence>
<dbReference type="Pfam" id="PF00791">
    <property type="entry name" value="ZU5"/>
    <property type="match status" value="1"/>
</dbReference>
<keyword evidence="3" id="KW-1185">Reference proteome</keyword>
<proteinExistence type="predicted"/>
<feature type="domain" description="Death" evidence="1">
    <location>
        <begin position="408"/>
        <end position="463"/>
    </location>
</feature>
<dbReference type="RefSeq" id="XP_022082752.1">
    <property type="nucleotide sequence ID" value="XM_022227060.1"/>
</dbReference>
<dbReference type="GO" id="GO:0005042">
    <property type="term" value="F:netrin receptor activity"/>
    <property type="evidence" value="ECO:0007669"/>
    <property type="project" value="InterPro"/>
</dbReference>
<dbReference type="SUPFAM" id="SSF47986">
    <property type="entry name" value="DEATH domain"/>
    <property type="match status" value="1"/>
</dbReference>
<dbReference type="PANTHER" id="PTHR12582:SF41">
    <property type="entry name" value="UNC5C-LIKE PROTEIN"/>
    <property type="match status" value="1"/>
</dbReference>
<organism evidence="3 5">
    <name type="scientific">Acanthaster planci</name>
    <name type="common">Crown-of-thorns starfish</name>
    <dbReference type="NCBI Taxonomy" id="133434"/>
    <lineage>
        <taxon>Eukaryota</taxon>
        <taxon>Metazoa</taxon>
        <taxon>Echinodermata</taxon>
        <taxon>Eleutherozoa</taxon>
        <taxon>Asterozoa</taxon>
        <taxon>Asteroidea</taxon>
        <taxon>Valvatacea</taxon>
        <taxon>Valvatida</taxon>
        <taxon>Acanthasteridae</taxon>
        <taxon>Acanthaster</taxon>
    </lineage>
</organism>